<dbReference type="SUPFAM" id="SSF158472">
    <property type="entry name" value="HAMP domain-like"/>
    <property type="match status" value="1"/>
</dbReference>
<feature type="modified residue" description="4-aspartylphosphate" evidence="11">
    <location>
        <position position="731"/>
    </location>
</feature>
<dbReference type="EC" id="2.7.13.3" evidence="3"/>
<dbReference type="PRINTS" id="PR00344">
    <property type="entry name" value="BCTRLSENSOR"/>
</dbReference>
<evidence type="ECO:0000256" key="3">
    <source>
        <dbReference type="ARBA" id="ARBA00012438"/>
    </source>
</evidence>
<dbReference type="CDD" id="cd18773">
    <property type="entry name" value="PDC1_HK_sensor"/>
    <property type="match status" value="1"/>
</dbReference>
<keyword evidence="8 16" id="KW-0418">Kinase</keyword>
<evidence type="ECO:0000256" key="6">
    <source>
        <dbReference type="ARBA" id="ARBA00022679"/>
    </source>
</evidence>
<keyword evidence="17" id="KW-1185">Reference proteome</keyword>
<dbReference type="Pfam" id="PF21623">
    <property type="entry name" value="HK_sensor_dom_bact"/>
    <property type="match status" value="1"/>
</dbReference>
<keyword evidence="9" id="KW-0472">Membrane</keyword>
<dbReference type="InterPro" id="IPR003660">
    <property type="entry name" value="HAMP_dom"/>
</dbReference>
<feature type="domain" description="Histidine kinase" evidence="13">
    <location>
        <begin position="429"/>
        <end position="650"/>
    </location>
</feature>
<keyword evidence="4" id="KW-1003">Cell membrane</keyword>
<evidence type="ECO:0000256" key="4">
    <source>
        <dbReference type="ARBA" id="ARBA00022475"/>
    </source>
</evidence>
<evidence type="ECO:0000256" key="5">
    <source>
        <dbReference type="ARBA" id="ARBA00022553"/>
    </source>
</evidence>
<dbReference type="EMBL" id="OW150024">
    <property type="protein sequence ID" value="CAH2031453.1"/>
    <property type="molecule type" value="Genomic_DNA"/>
</dbReference>
<dbReference type="SMART" id="SM00448">
    <property type="entry name" value="REC"/>
    <property type="match status" value="1"/>
</dbReference>
<dbReference type="Gene3D" id="3.30.450.20">
    <property type="entry name" value="PAS domain"/>
    <property type="match status" value="1"/>
</dbReference>
<evidence type="ECO:0000256" key="10">
    <source>
        <dbReference type="ARBA" id="ARBA00023012"/>
    </source>
</evidence>
<reference evidence="16 17" key="1">
    <citation type="submission" date="2022-03" db="EMBL/GenBank/DDBJ databases">
        <authorList>
            <person name="Koch H."/>
        </authorList>
    </citation>
    <scope>NUCLEOTIDE SEQUENCE [LARGE SCALE GENOMIC DNA]</scope>
    <source>
        <strain evidence="16 17">G1</strain>
    </source>
</reference>
<keyword evidence="9" id="KW-1133">Transmembrane helix</keyword>
<dbReference type="Pfam" id="PF00512">
    <property type="entry name" value="HisKA"/>
    <property type="match status" value="1"/>
</dbReference>
<dbReference type="CDD" id="cd06225">
    <property type="entry name" value="HAMP"/>
    <property type="match status" value="1"/>
</dbReference>
<dbReference type="SUPFAM" id="SSF103190">
    <property type="entry name" value="Sensory domain-like"/>
    <property type="match status" value="1"/>
</dbReference>
<evidence type="ECO:0000256" key="11">
    <source>
        <dbReference type="PROSITE-ProRule" id="PRU00169"/>
    </source>
</evidence>
<dbReference type="Gene3D" id="1.10.287.130">
    <property type="match status" value="1"/>
</dbReference>
<protein>
    <recommendedName>
        <fullName evidence="3">histidine kinase</fullName>
        <ecNumber evidence="3">2.7.13.3</ecNumber>
    </recommendedName>
</protein>
<dbReference type="Gene3D" id="3.30.565.10">
    <property type="entry name" value="Histidine kinase-like ATPase, C-terminal domain"/>
    <property type="match status" value="1"/>
</dbReference>
<dbReference type="InterPro" id="IPR003594">
    <property type="entry name" value="HATPase_dom"/>
</dbReference>
<evidence type="ECO:0000256" key="9">
    <source>
        <dbReference type="ARBA" id="ARBA00022989"/>
    </source>
</evidence>
<keyword evidence="5 11" id="KW-0597">Phosphoprotein</keyword>
<dbReference type="InterPro" id="IPR048760">
    <property type="entry name" value="VP0354-like_sensor_dom"/>
</dbReference>
<dbReference type="PROSITE" id="PS50109">
    <property type="entry name" value="HIS_KIN"/>
    <property type="match status" value="1"/>
</dbReference>
<dbReference type="SMART" id="SM00388">
    <property type="entry name" value="HisKA"/>
    <property type="match status" value="1"/>
</dbReference>
<dbReference type="Pfam" id="PF02518">
    <property type="entry name" value="HATPase_c"/>
    <property type="match status" value="1"/>
</dbReference>
<accession>A0ABN8HHH2</accession>
<evidence type="ECO:0000256" key="7">
    <source>
        <dbReference type="ARBA" id="ARBA00022692"/>
    </source>
</evidence>
<dbReference type="SMART" id="SM00387">
    <property type="entry name" value="HATPase_c"/>
    <property type="match status" value="1"/>
</dbReference>
<dbReference type="Pfam" id="PF00672">
    <property type="entry name" value="HAMP"/>
    <property type="match status" value="1"/>
</dbReference>
<evidence type="ECO:0000313" key="16">
    <source>
        <dbReference type="EMBL" id="CAH2031453.1"/>
    </source>
</evidence>
<dbReference type="PROSITE" id="PS50885">
    <property type="entry name" value="HAMP"/>
    <property type="match status" value="1"/>
</dbReference>
<dbReference type="InterPro" id="IPR003661">
    <property type="entry name" value="HisK_dim/P_dom"/>
</dbReference>
<evidence type="ECO:0000259" key="14">
    <source>
        <dbReference type="PROSITE" id="PS50110"/>
    </source>
</evidence>
<feature type="coiled-coil region" evidence="12">
    <location>
        <begin position="388"/>
        <end position="422"/>
    </location>
</feature>
<keyword evidence="12" id="KW-0175">Coiled coil</keyword>
<dbReference type="InterPro" id="IPR036097">
    <property type="entry name" value="HisK_dim/P_sf"/>
</dbReference>
<evidence type="ECO:0000256" key="2">
    <source>
        <dbReference type="ARBA" id="ARBA00004651"/>
    </source>
</evidence>
<proteinExistence type="predicted"/>
<dbReference type="SMART" id="SM00304">
    <property type="entry name" value="HAMP"/>
    <property type="match status" value="1"/>
</dbReference>
<evidence type="ECO:0000259" key="15">
    <source>
        <dbReference type="PROSITE" id="PS50885"/>
    </source>
</evidence>
<dbReference type="RefSeq" id="WP_305732273.1">
    <property type="nucleotide sequence ID" value="NZ_OW150024.1"/>
</dbReference>
<evidence type="ECO:0000256" key="8">
    <source>
        <dbReference type="ARBA" id="ARBA00022777"/>
    </source>
</evidence>
<organism evidence="16 17">
    <name type="scientific">Trichlorobacter ammonificans</name>
    <dbReference type="NCBI Taxonomy" id="2916410"/>
    <lineage>
        <taxon>Bacteria</taxon>
        <taxon>Pseudomonadati</taxon>
        <taxon>Thermodesulfobacteriota</taxon>
        <taxon>Desulfuromonadia</taxon>
        <taxon>Geobacterales</taxon>
        <taxon>Geobacteraceae</taxon>
        <taxon>Trichlorobacter</taxon>
    </lineage>
</organism>
<keyword evidence="7" id="KW-0812">Transmembrane</keyword>
<dbReference type="PANTHER" id="PTHR45339">
    <property type="entry name" value="HYBRID SIGNAL TRANSDUCTION HISTIDINE KINASE J"/>
    <property type="match status" value="1"/>
</dbReference>
<dbReference type="InterPro" id="IPR029151">
    <property type="entry name" value="Sensor-like_sf"/>
</dbReference>
<dbReference type="SUPFAM" id="SSF55874">
    <property type="entry name" value="ATPase domain of HSP90 chaperone/DNA topoisomerase II/histidine kinase"/>
    <property type="match status" value="1"/>
</dbReference>
<gene>
    <name evidence="16" type="ORF">GEAMG1_1621</name>
</gene>
<dbReference type="CDD" id="cd17546">
    <property type="entry name" value="REC_hyHK_CKI1_RcsC-like"/>
    <property type="match status" value="1"/>
</dbReference>
<feature type="domain" description="Response regulatory" evidence="14">
    <location>
        <begin position="682"/>
        <end position="801"/>
    </location>
</feature>
<dbReference type="Gene3D" id="3.40.50.2300">
    <property type="match status" value="1"/>
</dbReference>
<evidence type="ECO:0000256" key="1">
    <source>
        <dbReference type="ARBA" id="ARBA00000085"/>
    </source>
</evidence>
<evidence type="ECO:0000256" key="12">
    <source>
        <dbReference type="SAM" id="Coils"/>
    </source>
</evidence>
<comment type="subcellular location">
    <subcellularLocation>
        <location evidence="2">Cell membrane</location>
        <topology evidence="2">Multi-pass membrane protein</topology>
    </subcellularLocation>
</comment>
<dbReference type="SUPFAM" id="SSF52172">
    <property type="entry name" value="CheY-like"/>
    <property type="match status" value="1"/>
</dbReference>
<keyword evidence="10" id="KW-0902">Two-component regulatory system</keyword>
<evidence type="ECO:0000259" key="13">
    <source>
        <dbReference type="PROSITE" id="PS50109"/>
    </source>
</evidence>
<dbReference type="Pfam" id="PF00072">
    <property type="entry name" value="Response_reg"/>
    <property type="match status" value="1"/>
</dbReference>
<dbReference type="PROSITE" id="PS50110">
    <property type="entry name" value="RESPONSE_REGULATORY"/>
    <property type="match status" value="1"/>
</dbReference>
<dbReference type="CDD" id="cd00082">
    <property type="entry name" value="HisKA"/>
    <property type="match status" value="1"/>
</dbReference>
<dbReference type="InterPro" id="IPR001789">
    <property type="entry name" value="Sig_transdc_resp-reg_receiver"/>
</dbReference>
<dbReference type="SUPFAM" id="SSF47384">
    <property type="entry name" value="Homodimeric domain of signal transducing histidine kinase"/>
    <property type="match status" value="1"/>
</dbReference>
<dbReference type="Proteomes" id="UP001295463">
    <property type="component" value="Chromosome"/>
</dbReference>
<dbReference type="PANTHER" id="PTHR45339:SF1">
    <property type="entry name" value="HYBRID SIGNAL TRANSDUCTION HISTIDINE KINASE J"/>
    <property type="match status" value="1"/>
</dbReference>
<comment type="catalytic activity">
    <reaction evidence="1">
        <text>ATP + protein L-histidine = ADP + protein N-phospho-L-histidine.</text>
        <dbReference type="EC" id="2.7.13.3"/>
    </reaction>
</comment>
<feature type="domain" description="HAMP" evidence="15">
    <location>
        <begin position="341"/>
        <end position="393"/>
    </location>
</feature>
<name>A0ABN8HHH2_9BACT</name>
<dbReference type="InterPro" id="IPR005467">
    <property type="entry name" value="His_kinase_dom"/>
</dbReference>
<dbReference type="CDD" id="cd16922">
    <property type="entry name" value="HATPase_EvgS-ArcB-TorS-like"/>
    <property type="match status" value="1"/>
</dbReference>
<dbReference type="InterPro" id="IPR011006">
    <property type="entry name" value="CheY-like_superfamily"/>
</dbReference>
<keyword evidence="6 16" id="KW-0808">Transferase</keyword>
<sequence length="807" mass="88915">MRLGIATKLALLVALVAMTTAMFTGLFISHVSETLLVNSAKTKLLTSTQIVSRRIQTMLQLEAGRNLKVLANHPAAQATLKKADPDLDNQIATLFRLIMEANPTYFQIRLIAADHHGQERVRIDRHKSSFTRVMGDDLREQGHFPHVSETLRLAAGETYMSAVSIKHERGAYDSGSELPSVQVAMPVIGDTGHALGVVVISIDITGLFAKLTENLPKSFKLILTNGQGDILLHPDSAKTFGFDKGLRVLIQDEFPAIRDLIEGRVDHTVFESARDTHGDQLVAAFVRQKIDVTSVDDSFFLGLAQPASVLHEDEQKIRPIIWKSVLAFSLAGTIAAVLLARFMTRPINLLNIAAQQFAQGKTHHELPLEQQDEIGSLALSFQQMQQQISQQLVELDNEIAERKRAEEKLLQAKEIAEAASIAKSRFLANMSHEIRTPMSGVIGMTDLLLETPLDPIQREYAVLVKKSGRELLHLLNEILDLSKIEAQKFELESIPFNLEVLVAGIVELLAPKVREKSLSLEYRIAPDVPRQLLGDAGRLRQVVTNLISNAVKFTHTGQILLQASLVREEGDNVTVRFEVHDSGIGIPADKFNLIFEPFAQADTSTTRSYGGTGLGLSICKQLVELMGGSIWVESVPGEGSVFRFTVVLKRQSDETGTPATDSGQASMLPATSLPDTACWSARILLAEDEPTIRLIISTVLRRSGYQVDTAKNGTKALHLLEQNRYDLVLMDCMMPETDGYIATAVIRDPSSAVRCHDLPIIALTANAMKEDRERCLTSGMNDYLSKPVDMVELLAMIQKWLGRGASQ</sequence>
<dbReference type="GO" id="GO:0004673">
    <property type="term" value="F:protein histidine kinase activity"/>
    <property type="evidence" value="ECO:0007669"/>
    <property type="project" value="UniProtKB-EC"/>
</dbReference>
<dbReference type="InterPro" id="IPR004358">
    <property type="entry name" value="Sig_transdc_His_kin-like_C"/>
</dbReference>
<evidence type="ECO:0000313" key="17">
    <source>
        <dbReference type="Proteomes" id="UP001295463"/>
    </source>
</evidence>
<dbReference type="Gene3D" id="6.10.340.10">
    <property type="match status" value="1"/>
</dbReference>
<dbReference type="InterPro" id="IPR036890">
    <property type="entry name" value="HATPase_C_sf"/>
</dbReference>